<organism evidence="2 3">
    <name type="scientific">Candidatus Methylospira mobilis</name>
    <dbReference type="NCBI Taxonomy" id="1808979"/>
    <lineage>
        <taxon>Bacteria</taxon>
        <taxon>Pseudomonadati</taxon>
        <taxon>Pseudomonadota</taxon>
        <taxon>Gammaproteobacteria</taxon>
        <taxon>Methylococcales</taxon>
        <taxon>Methylococcaceae</taxon>
        <taxon>Candidatus Methylospira</taxon>
    </lineage>
</organism>
<sequence>MSESLPRLDELLERLENDMRVEIEKRGLSDPVMIGVLSGGAWIAQQLHGRLAIREPLGLLNINFYRDDFSQIGMHPRVTPSKLPFRVEGRNILLIDDVLHTGRTIRAALNEIFDYGRPAQVVLGVLVARDGREIPVQADCSGMRLRLEQGQKIKLSGPEPLELFIISSSNIHEKHEQKLEER</sequence>
<proteinExistence type="predicted"/>
<dbReference type="AlphaFoldDB" id="A0A5Q0BJH1"/>
<dbReference type="InterPro" id="IPR050137">
    <property type="entry name" value="PyrR_bifunctional"/>
</dbReference>
<reference evidence="2 3" key="1">
    <citation type="submission" date="2019-09" db="EMBL/GenBank/DDBJ databases">
        <title>Ecophysiology of the spiral-shaped methanotroph Methylospira mobilis as revealed by the complete genome sequence.</title>
        <authorList>
            <person name="Oshkin I.Y."/>
            <person name="Dedysh S.N."/>
            <person name="Miroshnikov K."/>
            <person name="Danilova O.V."/>
            <person name="Hakobyan A."/>
            <person name="Liesack W."/>
        </authorList>
    </citation>
    <scope>NUCLEOTIDE SEQUENCE [LARGE SCALE GENOMIC DNA]</scope>
    <source>
        <strain evidence="2 3">Shm1</strain>
    </source>
</reference>
<dbReference type="InParanoid" id="A0A5Q0BJH1"/>
<dbReference type="KEGG" id="mmob:F6R98_06745"/>
<dbReference type="PANTHER" id="PTHR11608">
    <property type="entry name" value="BIFUNCTIONAL PROTEIN PYRR"/>
    <property type="match status" value="1"/>
</dbReference>
<dbReference type="Pfam" id="PF00156">
    <property type="entry name" value="Pribosyltran"/>
    <property type="match status" value="1"/>
</dbReference>
<dbReference type="InterPro" id="IPR000836">
    <property type="entry name" value="PRTase_dom"/>
</dbReference>
<dbReference type="GO" id="GO:0004845">
    <property type="term" value="F:uracil phosphoribosyltransferase activity"/>
    <property type="evidence" value="ECO:0007669"/>
    <property type="project" value="UniProtKB-EC"/>
</dbReference>
<dbReference type="EMBL" id="CP044205">
    <property type="protein sequence ID" value="QFY42361.1"/>
    <property type="molecule type" value="Genomic_DNA"/>
</dbReference>
<gene>
    <name evidence="2" type="primary">pyrR</name>
    <name evidence="2" type="ORF">F6R98_06745</name>
</gene>
<dbReference type="EC" id="2.4.2.9" evidence="2"/>
<evidence type="ECO:0000313" key="2">
    <source>
        <dbReference type="EMBL" id="QFY42361.1"/>
    </source>
</evidence>
<dbReference type="PANTHER" id="PTHR11608:SF0">
    <property type="entry name" value="BIFUNCTIONAL PROTEIN PYRR"/>
    <property type="match status" value="1"/>
</dbReference>
<dbReference type="OrthoDB" id="9802227at2"/>
<dbReference type="Proteomes" id="UP000325755">
    <property type="component" value="Chromosome"/>
</dbReference>
<evidence type="ECO:0000313" key="3">
    <source>
        <dbReference type="Proteomes" id="UP000325755"/>
    </source>
</evidence>
<keyword evidence="2" id="KW-0808">Transferase</keyword>
<name>A0A5Q0BJH1_9GAMM</name>
<feature type="domain" description="Phosphoribosyltransferase" evidence="1">
    <location>
        <begin position="27"/>
        <end position="144"/>
    </location>
</feature>
<dbReference type="InterPro" id="IPR029057">
    <property type="entry name" value="PRTase-like"/>
</dbReference>
<dbReference type="Gene3D" id="3.40.50.2020">
    <property type="match status" value="1"/>
</dbReference>
<evidence type="ECO:0000259" key="1">
    <source>
        <dbReference type="Pfam" id="PF00156"/>
    </source>
</evidence>
<dbReference type="SUPFAM" id="SSF53271">
    <property type="entry name" value="PRTase-like"/>
    <property type="match status" value="1"/>
</dbReference>
<accession>A0A5Q0BJH1</accession>
<dbReference type="NCBIfam" id="NF003545">
    <property type="entry name" value="PRK05205.1-1"/>
    <property type="match status" value="1"/>
</dbReference>
<keyword evidence="2" id="KW-0328">Glycosyltransferase</keyword>
<dbReference type="CDD" id="cd06223">
    <property type="entry name" value="PRTases_typeI"/>
    <property type="match status" value="1"/>
</dbReference>
<dbReference type="RefSeq" id="WP_153248340.1">
    <property type="nucleotide sequence ID" value="NZ_CP044205.1"/>
</dbReference>
<protein>
    <submittedName>
        <fullName evidence="2">Bifunctional pyr operon transcriptional regulator/uracil phosphoribosyltransferase PyrR</fullName>
        <ecNumber evidence="2">2.4.2.9</ecNumber>
    </submittedName>
</protein>
<keyword evidence="3" id="KW-1185">Reference proteome</keyword>